<evidence type="ECO:0000313" key="3">
    <source>
        <dbReference type="Proteomes" id="UP001295444"/>
    </source>
</evidence>
<dbReference type="AlphaFoldDB" id="A0AAD1WNI0"/>
<feature type="non-terminal residue" evidence="2">
    <location>
        <position position="105"/>
    </location>
</feature>
<dbReference type="EMBL" id="OW240921">
    <property type="protein sequence ID" value="CAH2319355.1"/>
    <property type="molecule type" value="Genomic_DNA"/>
</dbReference>
<feature type="region of interest" description="Disordered" evidence="1">
    <location>
        <begin position="57"/>
        <end position="77"/>
    </location>
</feature>
<proteinExistence type="predicted"/>
<evidence type="ECO:0000256" key="1">
    <source>
        <dbReference type="SAM" id="MobiDB-lite"/>
    </source>
</evidence>
<accession>A0AAD1WNI0</accession>
<keyword evidence="3" id="KW-1185">Reference proteome</keyword>
<protein>
    <submittedName>
        <fullName evidence="2">Uncharacterized protein</fullName>
    </submittedName>
</protein>
<feature type="compositionally biased region" description="Basic and acidic residues" evidence="1">
    <location>
        <begin position="1"/>
        <end position="10"/>
    </location>
</feature>
<feature type="compositionally biased region" description="Polar residues" evidence="1">
    <location>
        <begin position="64"/>
        <end position="77"/>
    </location>
</feature>
<dbReference type="Proteomes" id="UP001295444">
    <property type="component" value="Chromosome 10"/>
</dbReference>
<evidence type="ECO:0000313" key="2">
    <source>
        <dbReference type="EMBL" id="CAH2319355.1"/>
    </source>
</evidence>
<sequence>MSQDSPHEDNLSLQGSPPGPSTLIRPISPAVSLVTTTPGSLRSWTIPKLVAELLTVHSNDHRPSTSSPDPNVSRSGQFQDTLSSILSNLQSLKERMTKIETIIPT</sequence>
<gene>
    <name evidence="2" type="ORF">PECUL_23A051402</name>
</gene>
<feature type="region of interest" description="Disordered" evidence="1">
    <location>
        <begin position="1"/>
        <end position="26"/>
    </location>
</feature>
<organism evidence="2 3">
    <name type="scientific">Pelobates cultripes</name>
    <name type="common">Western spadefoot toad</name>
    <dbReference type="NCBI Taxonomy" id="61616"/>
    <lineage>
        <taxon>Eukaryota</taxon>
        <taxon>Metazoa</taxon>
        <taxon>Chordata</taxon>
        <taxon>Craniata</taxon>
        <taxon>Vertebrata</taxon>
        <taxon>Euteleostomi</taxon>
        <taxon>Amphibia</taxon>
        <taxon>Batrachia</taxon>
        <taxon>Anura</taxon>
        <taxon>Pelobatoidea</taxon>
        <taxon>Pelobatidae</taxon>
        <taxon>Pelobates</taxon>
    </lineage>
</organism>
<name>A0AAD1WNI0_PELCU</name>
<reference evidence="2" key="1">
    <citation type="submission" date="2022-03" db="EMBL/GenBank/DDBJ databases">
        <authorList>
            <person name="Alioto T."/>
            <person name="Alioto T."/>
            <person name="Gomez Garrido J."/>
        </authorList>
    </citation>
    <scope>NUCLEOTIDE SEQUENCE</scope>
</reference>